<reference evidence="2 3" key="1">
    <citation type="submission" date="2018-11" db="EMBL/GenBank/DDBJ databases">
        <authorList>
            <consortium name="Pathogen Informatics"/>
        </authorList>
    </citation>
    <scope>NUCLEOTIDE SEQUENCE [LARGE SCALE GENOMIC DNA]</scope>
    <source>
        <strain evidence="2 3">NCTC11458</strain>
    </source>
</reference>
<dbReference type="EMBL" id="UYIQ01000001">
    <property type="protein sequence ID" value="VDG82656.1"/>
    <property type="molecule type" value="Genomic_DNA"/>
</dbReference>
<comment type="caution">
    <text evidence="2">The sequence shown here is derived from an EMBL/GenBank/DDBJ whole genome shotgun (WGS) entry which is preliminary data.</text>
</comment>
<organism evidence="2 3">
    <name type="scientific">Capnocytophaga ochracea</name>
    <dbReference type="NCBI Taxonomy" id="1018"/>
    <lineage>
        <taxon>Bacteria</taxon>
        <taxon>Pseudomonadati</taxon>
        <taxon>Bacteroidota</taxon>
        <taxon>Flavobacteriia</taxon>
        <taxon>Flavobacteriales</taxon>
        <taxon>Flavobacteriaceae</taxon>
        <taxon>Capnocytophaga</taxon>
    </lineage>
</organism>
<dbReference type="RefSeq" id="WP_181831968.1">
    <property type="nucleotide sequence ID" value="NZ_UYIQ01000001.1"/>
</dbReference>
<evidence type="ECO:0008006" key="4">
    <source>
        <dbReference type="Google" id="ProtNLM"/>
    </source>
</evidence>
<dbReference type="AlphaFoldDB" id="A0A7Z8YE31"/>
<feature type="compositionally biased region" description="Basic and acidic residues" evidence="1">
    <location>
        <begin position="300"/>
        <end position="319"/>
    </location>
</feature>
<evidence type="ECO:0000313" key="3">
    <source>
        <dbReference type="Proteomes" id="UP000276733"/>
    </source>
</evidence>
<feature type="region of interest" description="Disordered" evidence="1">
    <location>
        <begin position="283"/>
        <end position="319"/>
    </location>
</feature>
<sequence>MSHKIIKFGMLALVALALTYCQREDAPEAPQQDPVPAVDPQAVVSLDEAKSLFEASENQKRTANSVSRRKYPFIELETDWRYFEQMKDFEEMPYAKVPVRISKTELNGEVLFLKKDGKTKQYLFLTQIDSIMADRRIINADFYLLDTKGVFLSAYRMTDGVITHKIVPKRKGSYRIIDNNEASATAEKPICRSCPFIIAPLPFFIDDEGDDPKERGEGGGGGKDYFVLEPVTVYGRFPRKSRNKSDFPHYTYYDYSPYGYGDFYDDRDREDKRIALQELRDGRRAIGGGGSSSNVGAGMAKEEQKKKEEKKQDKREDTIKDSLTNPCVKALLAQAPNLNNDIARLMRNTFGTSDKFNITVRNKSFAKDSEHKGDVAYTKSNGSIDNYNNHTLNCDIYLNDDIISSASQEYILATIYHEVIHSFLIYELQTLGEKAFNQKYPSVYSKEFFVGNKSKKKMYVLIDKQQHNKFSNFIESLAQSIMSLPGTQISLETARAMAKVGVVENESLSEGENYLNNQQKLGKSGMTCTPKIR</sequence>
<protein>
    <recommendedName>
        <fullName evidence="4">SprT-like family</fullName>
    </recommendedName>
</protein>
<evidence type="ECO:0000256" key="1">
    <source>
        <dbReference type="SAM" id="MobiDB-lite"/>
    </source>
</evidence>
<gene>
    <name evidence="2" type="ORF">NCTC11458_01963</name>
</gene>
<proteinExistence type="predicted"/>
<dbReference type="Proteomes" id="UP000276733">
    <property type="component" value="Unassembled WGS sequence"/>
</dbReference>
<name>A0A7Z8YE31_CAPOC</name>
<accession>A0A7Z8YE31</accession>
<evidence type="ECO:0000313" key="2">
    <source>
        <dbReference type="EMBL" id="VDG82656.1"/>
    </source>
</evidence>